<reference evidence="1" key="1">
    <citation type="submission" date="2022-12" db="EMBL/GenBank/DDBJ databases">
        <title>Chromosome-level genome assembly of the bean flower thrips Megalurothrips usitatus.</title>
        <authorList>
            <person name="Ma L."/>
            <person name="Liu Q."/>
            <person name="Li H."/>
            <person name="Cai W."/>
        </authorList>
    </citation>
    <scope>NUCLEOTIDE SEQUENCE</scope>
    <source>
        <strain evidence="1">Cailab_2022a</strain>
    </source>
</reference>
<sequence>MNHHKEEPPAILHCLSQLPSSLYIFYLETSSQYKDSGTKYVRDASSFLLETEMYA</sequence>
<proteinExistence type="predicted"/>
<accession>A0AAV7XXT0</accession>
<protein>
    <submittedName>
        <fullName evidence="1">Uncharacterized protein</fullName>
    </submittedName>
</protein>
<dbReference type="EMBL" id="JAPTSV010000002">
    <property type="protein sequence ID" value="KAJ1530251.1"/>
    <property type="molecule type" value="Genomic_DNA"/>
</dbReference>
<keyword evidence="2" id="KW-1185">Reference proteome</keyword>
<comment type="caution">
    <text evidence="1">The sequence shown here is derived from an EMBL/GenBank/DDBJ whole genome shotgun (WGS) entry which is preliminary data.</text>
</comment>
<organism evidence="1 2">
    <name type="scientific">Megalurothrips usitatus</name>
    <name type="common">bean blossom thrips</name>
    <dbReference type="NCBI Taxonomy" id="439358"/>
    <lineage>
        <taxon>Eukaryota</taxon>
        <taxon>Metazoa</taxon>
        <taxon>Ecdysozoa</taxon>
        <taxon>Arthropoda</taxon>
        <taxon>Hexapoda</taxon>
        <taxon>Insecta</taxon>
        <taxon>Pterygota</taxon>
        <taxon>Neoptera</taxon>
        <taxon>Paraneoptera</taxon>
        <taxon>Thysanoptera</taxon>
        <taxon>Terebrantia</taxon>
        <taxon>Thripoidea</taxon>
        <taxon>Thripidae</taxon>
        <taxon>Megalurothrips</taxon>
    </lineage>
</organism>
<gene>
    <name evidence="1" type="ORF">ONE63_005174</name>
</gene>
<evidence type="ECO:0000313" key="2">
    <source>
        <dbReference type="Proteomes" id="UP001075354"/>
    </source>
</evidence>
<dbReference type="Proteomes" id="UP001075354">
    <property type="component" value="Chromosome 2"/>
</dbReference>
<name>A0AAV7XXT0_9NEOP</name>
<dbReference type="AlphaFoldDB" id="A0AAV7XXT0"/>
<evidence type="ECO:0000313" key="1">
    <source>
        <dbReference type="EMBL" id="KAJ1530251.1"/>
    </source>
</evidence>